<sequence length="301" mass="32545">MTDKNTPQPVLTDEECISILKFGSSSITMARAIETAVLSKLRAPVADETQALHDHDLWFQEYGQTLGAFHNSLTIHTRAAWVAASRQYAALAGAPVADGEWPTLSDLHLQALMFAYNEGYSKAIDGRKFKNPFETSGSQAAAWELGTQDGTEARSKMESAPVAGYIKPDPAAPTHPRYVSELKYRSAADAEADPEGKGWLKVYAAPQASAETAIIGLSERDRHHVREFINCDGLGSMVVEGPRYSAVVRALKTQADKDRGQQRAGDVVEVCPDCDIAGCQHIRASAALSATQAEQGERDAN</sequence>
<protein>
    <submittedName>
        <fullName evidence="1">Uncharacterized protein</fullName>
    </submittedName>
</protein>
<dbReference type="Proteomes" id="UP000282741">
    <property type="component" value="Chromosome"/>
</dbReference>
<reference evidence="2" key="1">
    <citation type="submission" date="2017-10" db="EMBL/GenBank/DDBJ databases">
        <title>Whole genome sequencing of various Bordetella species.</title>
        <authorList>
            <person name="Weigand M.R."/>
            <person name="Loparev V."/>
            <person name="Peng Y."/>
            <person name="Bowden K.E."/>
            <person name="Tondella M.L."/>
            <person name="Williams M.M."/>
        </authorList>
    </citation>
    <scope>NUCLEOTIDE SEQUENCE [LARGE SCALE GENOMIC DNA]</scope>
    <source>
        <strain evidence="2">H720</strain>
    </source>
</reference>
<evidence type="ECO:0000313" key="2">
    <source>
        <dbReference type="Proteomes" id="UP000282741"/>
    </source>
</evidence>
<dbReference type="AlphaFoldDB" id="A0AAN1RZV1"/>
<name>A0AAN1RZV1_9BORD</name>
<evidence type="ECO:0000313" key="1">
    <source>
        <dbReference type="EMBL" id="AZW19186.1"/>
    </source>
</evidence>
<dbReference type="EMBL" id="CP024172">
    <property type="protein sequence ID" value="AZW19186.1"/>
    <property type="molecule type" value="Genomic_DNA"/>
</dbReference>
<gene>
    <name evidence="1" type="ORF">CS347_21700</name>
</gene>
<accession>A0AAN1RZV1</accession>
<organism evidence="1 2">
    <name type="scientific">Bordetella hinzii</name>
    <dbReference type="NCBI Taxonomy" id="103855"/>
    <lineage>
        <taxon>Bacteria</taxon>
        <taxon>Pseudomonadati</taxon>
        <taxon>Pseudomonadota</taxon>
        <taxon>Betaproteobacteria</taxon>
        <taxon>Burkholderiales</taxon>
        <taxon>Alcaligenaceae</taxon>
        <taxon>Bordetella</taxon>
    </lineage>
</organism>
<dbReference type="RefSeq" id="WP_048939997.1">
    <property type="nucleotide sequence ID" value="NZ_CP012077.1"/>
</dbReference>
<proteinExistence type="predicted"/>